<dbReference type="KEGG" id="vg:26049074"/>
<gene>
    <name evidence="2" type="ORF">ceV_207</name>
</gene>
<evidence type="ECO:0000313" key="2">
    <source>
        <dbReference type="EMBL" id="ALH23113.1"/>
    </source>
</evidence>
<dbReference type="GO" id="GO:0032259">
    <property type="term" value="P:methylation"/>
    <property type="evidence" value="ECO:0007669"/>
    <property type="project" value="UniProtKB-KW"/>
</dbReference>
<organism evidence="2 3">
    <name type="scientific">Chrysochromulina ericina virus CeV-01B</name>
    <dbReference type="NCBI Taxonomy" id="3070830"/>
    <lineage>
        <taxon>Viruses</taxon>
        <taxon>Varidnaviria</taxon>
        <taxon>Bamfordvirae</taxon>
        <taxon>Nucleocytoviricota</taxon>
        <taxon>Megaviricetes</taxon>
        <taxon>Imitervirales</taxon>
        <taxon>Mesomimiviridae</taxon>
        <taxon>Tethysvirus</taxon>
        <taxon>Tethysvirus raunefjordenense</taxon>
    </lineage>
</organism>
<dbReference type="Gene3D" id="3.40.50.150">
    <property type="entry name" value="Vaccinia Virus protein VP39"/>
    <property type="match status" value="1"/>
</dbReference>
<evidence type="ECO:0000313" key="3">
    <source>
        <dbReference type="Proteomes" id="UP000203826"/>
    </source>
</evidence>
<keyword evidence="2" id="KW-0489">Methyltransferase</keyword>
<accession>A0A0N7G7L4</accession>
<reference evidence="2 3" key="1">
    <citation type="journal article" date="2015" name="Genome Announc.">
        <title>The 474-Kilobase-Pair Complete Genome Sequence of CeV-01B, a Virus Infecting Haptolina (Chrysochromulina) ericina (Prymnesiophyceae).</title>
        <authorList>
            <person name="Gallot-Lavallee L."/>
            <person name="Pagarete A."/>
            <person name="Legendre M."/>
            <person name="Santini S."/>
            <person name="Sandaa R.A."/>
            <person name="Himmelbauer H."/>
            <person name="Ogata H."/>
            <person name="Bratbak G."/>
            <person name="Claverie J.M."/>
        </authorList>
    </citation>
    <scope>NUCLEOTIDE SEQUENCE [LARGE SCALE GENOMIC DNA]</scope>
    <source>
        <strain evidence="2">CeV-01B</strain>
    </source>
</reference>
<keyword evidence="3" id="KW-1185">Reference proteome</keyword>
<keyword evidence="2" id="KW-0808">Transferase</keyword>
<dbReference type="Proteomes" id="UP000203826">
    <property type="component" value="Segment"/>
</dbReference>
<dbReference type="SUPFAM" id="SSF53335">
    <property type="entry name" value="S-adenosyl-L-methionine-dependent methyltransferases"/>
    <property type="match status" value="1"/>
</dbReference>
<dbReference type="GO" id="GO:0008168">
    <property type="term" value="F:methyltransferase activity"/>
    <property type="evidence" value="ECO:0007669"/>
    <property type="project" value="UniProtKB-KW"/>
</dbReference>
<feature type="domain" description="Methyltransferase" evidence="1">
    <location>
        <begin position="65"/>
        <end position="145"/>
    </location>
</feature>
<dbReference type="CDD" id="cd02440">
    <property type="entry name" value="AdoMet_MTases"/>
    <property type="match status" value="1"/>
</dbReference>
<dbReference type="Pfam" id="PF13649">
    <property type="entry name" value="Methyltransf_25"/>
    <property type="match status" value="1"/>
</dbReference>
<sequence>MFIISILGAIPYYYNPKIHTLGNIGLGGKIHAFAAPFARRMIDQISYKGVNIREDIMSDYSDYKVLDLCCGIGDSTPNFGTGIDTSREMISVANYINKDSNFIVANAETYKPNTQFDIVTCMFAFHEMPLSAQYRVIENAIDIAKQEIIIVDIASNYQPKKIMLDGEPYLLKYLDTIDNTLSCFDKINYIDNHVAIWKYKI</sequence>
<dbReference type="InterPro" id="IPR041698">
    <property type="entry name" value="Methyltransf_25"/>
</dbReference>
<dbReference type="InterPro" id="IPR029063">
    <property type="entry name" value="SAM-dependent_MTases_sf"/>
</dbReference>
<dbReference type="OrthoDB" id="22467at10239"/>
<evidence type="ECO:0000259" key="1">
    <source>
        <dbReference type="Pfam" id="PF13649"/>
    </source>
</evidence>
<name>A0A0N7G7L4_9VIRU</name>
<proteinExistence type="predicted"/>
<dbReference type="EMBL" id="KT820662">
    <property type="protein sequence ID" value="ALH23113.1"/>
    <property type="molecule type" value="Genomic_DNA"/>
</dbReference>
<protein>
    <submittedName>
        <fullName evidence="2">Methyltransferase domain protein containing</fullName>
    </submittedName>
</protein>